<dbReference type="Proteomes" id="UP000198534">
    <property type="component" value="Unassembled WGS sequence"/>
</dbReference>
<evidence type="ECO:0000256" key="4">
    <source>
        <dbReference type="ARBA" id="ARBA00023015"/>
    </source>
</evidence>
<feature type="domain" description="Response regulatory" evidence="9">
    <location>
        <begin position="5"/>
        <end position="119"/>
    </location>
</feature>
<keyword evidence="12" id="KW-1185">Reference proteome</keyword>
<proteinExistence type="predicted"/>
<dbReference type="STRING" id="1048340.SAMN05444487_11386"/>
<dbReference type="PANTHER" id="PTHR48111:SF52">
    <property type="entry name" value="TRANSCRIPTIONAL REGULATORY PROTEIN YVRH"/>
    <property type="match status" value="1"/>
</dbReference>
<feature type="domain" description="OmpR/PhoB-type" evidence="10">
    <location>
        <begin position="133"/>
        <end position="232"/>
    </location>
</feature>
<dbReference type="GO" id="GO:0032993">
    <property type="term" value="C:protein-DNA complex"/>
    <property type="evidence" value="ECO:0007669"/>
    <property type="project" value="TreeGrafter"/>
</dbReference>
<evidence type="ECO:0000313" key="11">
    <source>
        <dbReference type="EMBL" id="SDX29041.1"/>
    </source>
</evidence>
<keyword evidence="3" id="KW-0902">Two-component regulatory system</keyword>
<feature type="modified residue" description="4-aspartylphosphate" evidence="7">
    <location>
        <position position="55"/>
    </location>
</feature>
<keyword evidence="2 7" id="KW-0597">Phosphoprotein</keyword>
<evidence type="ECO:0000256" key="1">
    <source>
        <dbReference type="ARBA" id="ARBA00004496"/>
    </source>
</evidence>
<keyword evidence="5 8" id="KW-0238">DNA-binding</keyword>
<evidence type="ECO:0000259" key="10">
    <source>
        <dbReference type="PROSITE" id="PS51755"/>
    </source>
</evidence>
<dbReference type="GO" id="GO:0005829">
    <property type="term" value="C:cytosol"/>
    <property type="evidence" value="ECO:0007669"/>
    <property type="project" value="TreeGrafter"/>
</dbReference>
<dbReference type="InterPro" id="IPR039420">
    <property type="entry name" value="WalR-like"/>
</dbReference>
<dbReference type="GO" id="GO:0000976">
    <property type="term" value="F:transcription cis-regulatory region binding"/>
    <property type="evidence" value="ECO:0007669"/>
    <property type="project" value="TreeGrafter"/>
</dbReference>
<dbReference type="FunFam" id="3.40.50.2300:FF:000001">
    <property type="entry name" value="DNA-binding response regulator PhoB"/>
    <property type="match status" value="1"/>
</dbReference>
<evidence type="ECO:0000256" key="5">
    <source>
        <dbReference type="ARBA" id="ARBA00023125"/>
    </source>
</evidence>
<protein>
    <submittedName>
        <fullName evidence="11">DNA-binding response regulator, OmpR family, contains REC and winged-helix (WHTH) domain</fullName>
    </submittedName>
</protein>
<feature type="DNA-binding region" description="OmpR/PhoB-type" evidence="8">
    <location>
        <begin position="133"/>
        <end position="232"/>
    </location>
</feature>
<dbReference type="PROSITE" id="PS50110">
    <property type="entry name" value="RESPONSE_REGULATORY"/>
    <property type="match status" value="1"/>
</dbReference>
<keyword evidence="6" id="KW-0804">Transcription</keyword>
<dbReference type="CDD" id="cd00383">
    <property type="entry name" value="trans_reg_C"/>
    <property type="match status" value="1"/>
</dbReference>
<sequence length="238" mass="27238">MDHTNLLLVDDEPEILQLLTKTLHSEGFQRIFTAGTGHEAIQICAKHQPDVILLDVMLPDMEGYEVCKKLREITHSPIFFLTARTTDLDKLMGYNMGADDYIEKPFNPLIIVAKIKAQLKRDQLSQTAEDIFPQPYDFGDFKLVENTGQLFVKGEEISCTAKEFKLLAFLCKHPHQIFSMGQLYRQVWGEESFGYENTVMVHIGKIRKKIEPDVRKPKYIVTIRGLGYKFIGNLVGSQ</sequence>
<dbReference type="InterPro" id="IPR036388">
    <property type="entry name" value="WH-like_DNA-bd_sf"/>
</dbReference>
<dbReference type="Gene3D" id="1.10.10.10">
    <property type="entry name" value="Winged helix-like DNA-binding domain superfamily/Winged helix DNA-binding domain"/>
    <property type="match status" value="1"/>
</dbReference>
<dbReference type="AlphaFoldDB" id="A0A1H3AHV5"/>
<dbReference type="SUPFAM" id="SSF46894">
    <property type="entry name" value="C-terminal effector domain of the bipartite response regulators"/>
    <property type="match status" value="1"/>
</dbReference>
<evidence type="ECO:0000256" key="6">
    <source>
        <dbReference type="ARBA" id="ARBA00023163"/>
    </source>
</evidence>
<accession>A0A1H3AHV5</accession>
<name>A0A1H3AHV5_9BACL</name>
<organism evidence="11 12">
    <name type="scientific">Marininema mesophilum</name>
    <dbReference type="NCBI Taxonomy" id="1048340"/>
    <lineage>
        <taxon>Bacteria</taxon>
        <taxon>Bacillati</taxon>
        <taxon>Bacillota</taxon>
        <taxon>Bacilli</taxon>
        <taxon>Bacillales</taxon>
        <taxon>Thermoactinomycetaceae</taxon>
        <taxon>Marininema</taxon>
    </lineage>
</organism>
<dbReference type="CDD" id="cd17574">
    <property type="entry name" value="REC_OmpR"/>
    <property type="match status" value="1"/>
</dbReference>
<evidence type="ECO:0000256" key="2">
    <source>
        <dbReference type="ARBA" id="ARBA00022553"/>
    </source>
</evidence>
<comment type="subcellular location">
    <subcellularLocation>
        <location evidence="1">Cytoplasm</location>
    </subcellularLocation>
</comment>
<dbReference type="OrthoDB" id="9790442at2"/>
<evidence type="ECO:0000256" key="3">
    <source>
        <dbReference type="ARBA" id="ARBA00023012"/>
    </source>
</evidence>
<keyword evidence="4" id="KW-0805">Transcription regulation</keyword>
<dbReference type="InterPro" id="IPR011006">
    <property type="entry name" value="CheY-like_superfamily"/>
</dbReference>
<dbReference type="PANTHER" id="PTHR48111">
    <property type="entry name" value="REGULATOR OF RPOS"/>
    <property type="match status" value="1"/>
</dbReference>
<dbReference type="Gene3D" id="3.40.50.2300">
    <property type="match status" value="1"/>
</dbReference>
<dbReference type="EMBL" id="FNNQ01000013">
    <property type="protein sequence ID" value="SDX29041.1"/>
    <property type="molecule type" value="Genomic_DNA"/>
</dbReference>
<evidence type="ECO:0000259" key="9">
    <source>
        <dbReference type="PROSITE" id="PS50110"/>
    </source>
</evidence>
<dbReference type="SMART" id="SM00862">
    <property type="entry name" value="Trans_reg_C"/>
    <property type="match status" value="1"/>
</dbReference>
<dbReference type="InterPro" id="IPR001867">
    <property type="entry name" value="OmpR/PhoB-type_DNA-bd"/>
</dbReference>
<dbReference type="InterPro" id="IPR016032">
    <property type="entry name" value="Sig_transdc_resp-reg_C-effctor"/>
</dbReference>
<gene>
    <name evidence="11" type="ORF">SAMN05444487_11386</name>
</gene>
<dbReference type="SMART" id="SM00448">
    <property type="entry name" value="REC"/>
    <property type="match status" value="1"/>
</dbReference>
<dbReference type="GO" id="GO:0000156">
    <property type="term" value="F:phosphorelay response regulator activity"/>
    <property type="evidence" value="ECO:0007669"/>
    <property type="project" value="TreeGrafter"/>
</dbReference>
<evidence type="ECO:0000313" key="12">
    <source>
        <dbReference type="Proteomes" id="UP000198534"/>
    </source>
</evidence>
<dbReference type="PROSITE" id="PS51755">
    <property type="entry name" value="OMPR_PHOB"/>
    <property type="match status" value="1"/>
</dbReference>
<dbReference type="SUPFAM" id="SSF52172">
    <property type="entry name" value="CheY-like"/>
    <property type="match status" value="1"/>
</dbReference>
<dbReference type="GO" id="GO:0006355">
    <property type="term" value="P:regulation of DNA-templated transcription"/>
    <property type="evidence" value="ECO:0007669"/>
    <property type="project" value="InterPro"/>
</dbReference>
<evidence type="ECO:0000256" key="7">
    <source>
        <dbReference type="PROSITE-ProRule" id="PRU00169"/>
    </source>
</evidence>
<dbReference type="Pfam" id="PF00486">
    <property type="entry name" value="Trans_reg_C"/>
    <property type="match status" value="1"/>
</dbReference>
<dbReference type="FunFam" id="1.10.10.10:FF:000018">
    <property type="entry name" value="DNA-binding response regulator ResD"/>
    <property type="match status" value="1"/>
</dbReference>
<evidence type="ECO:0000256" key="8">
    <source>
        <dbReference type="PROSITE-ProRule" id="PRU01091"/>
    </source>
</evidence>
<dbReference type="InterPro" id="IPR001789">
    <property type="entry name" value="Sig_transdc_resp-reg_receiver"/>
</dbReference>
<dbReference type="Pfam" id="PF00072">
    <property type="entry name" value="Response_reg"/>
    <property type="match status" value="1"/>
</dbReference>
<reference evidence="11 12" key="1">
    <citation type="submission" date="2016-10" db="EMBL/GenBank/DDBJ databases">
        <authorList>
            <person name="de Groot N.N."/>
        </authorList>
    </citation>
    <scope>NUCLEOTIDE SEQUENCE [LARGE SCALE GENOMIC DNA]</scope>
    <source>
        <strain evidence="11 12">DSM 45610</strain>
    </source>
</reference>